<dbReference type="RefSeq" id="XP_004699219.1">
    <property type="nucleotide sequence ID" value="XM_004699162.2"/>
</dbReference>
<dbReference type="Proteomes" id="UP000694863">
    <property type="component" value="Unplaced"/>
</dbReference>
<gene>
    <name evidence="2" type="primary">BCL2L15</name>
</gene>
<dbReference type="GeneID" id="101656125"/>
<dbReference type="PANTHER" id="PTHR36466:SF1">
    <property type="entry name" value="BCL-2-LIKE PROTEIN 15"/>
    <property type="match status" value="1"/>
</dbReference>
<proteinExistence type="predicted"/>
<accession>A0ABM0IFY7</accession>
<dbReference type="PANTHER" id="PTHR36466">
    <property type="entry name" value="BCL-2-LIKE PROTEIN 15"/>
    <property type="match status" value="1"/>
</dbReference>
<organism evidence="1 2">
    <name type="scientific">Echinops telfairi</name>
    <name type="common">Lesser hedgehog tenrec</name>
    <dbReference type="NCBI Taxonomy" id="9371"/>
    <lineage>
        <taxon>Eukaryota</taxon>
        <taxon>Metazoa</taxon>
        <taxon>Chordata</taxon>
        <taxon>Craniata</taxon>
        <taxon>Vertebrata</taxon>
        <taxon>Euteleostomi</taxon>
        <taxon>Mammalia</taxon>
        <taxon>Eutheria</taxon>
        <taxon>Afrotheria</taxon>
        <taxon>Tenrecidae</taxon>
        <taxon>Tenrecinae</taxon>
        <taxon>Echinops</taxon>
    </lineage>
</organism>
<protein>
    <submittedName>
        <fullName evidence="2">Bcl-2-like protein 15</fullName>
    </submittedName>
</protein>
<evidence type="ECO:0000313" key="2">
    <source>
        <dbReference type="RefSeq" id="XP_004699219.1"/>
    </source>
</evidence>
<dbReference type="InterPro" id="IPR033543">
    <property type="entry name" value="BCL2L15"/>
</dbReference>
<sequence length="163" mass="17824">MKVPQTFEEQTECIVDTLLTDFLGTAPKVSNRCLQCSDQPDSGEPCPFDVAIVAGRLRMLGDQFNGELEGYVKSIIEDTTQGQVEAKLKDAVKSLSTTWCAQEPSLAYEKAFLGVAVKFLECVARMAPTMARLVASPVINMINGNNDIRGFIQSQGGWENLES</sequence>
<reference evidence="2" key="1">
    <citation type="submission" date="2025-08" db="UniProtKB">
        <authorList>
            <consortium name="RefSeq"/>
        </authorList>
    </citation>
    <scope>IDENTIFICATION</scope>
</reference>
<keyword evidence="1" id="KW-1185">Reference proteome</keyword>
<dbReference type="InterPro" id="IPR036834">
    <property type="entry name" value="Bcl-2-like_sf"/>
</dbReference>
<evidence type="ECO:0000313" key="1">
    <source>
        <dbReference type="Proteomes" id="UP000694863"/>
    </source>
</evidence>
<dbReference type="SUPFAM" id="SSF56854">
    <property type="entry name" value="Bcl-2 inhibitors of programmed cell death"/>
    <property type="match status" value="1"/>
</dbReference>
<name>A0ABM0IFY7_ECHTE</name>
<dbReference type="Gene3D" id="1.10.437.10">
    <property type="entry name" value="Blc2-like"/>
    <property type="match status" value="1"/>
</dbReference>